<protein>
    <recommendedName>
        <fullName evidence="4">Bindin</fullName>
    </recommendedName>
</protein>
<reference evidence="2 3" key="1">
    <citation type="submission" date="2024-02" db="EMBL/GenBank/DDBJ databases">
        <title>Discinaceae phylogenomics.</title>
        <authorList>
            <person name="Dirks A.C."/>
            <person name="James T.Y."/>
        </authorList>
    </citation>
    <scope>NUCLEOTIDE SEQUENCE [LARGE SCALE GENOMIC DNA]</scope>
    <source>
        <strain evidence="2 3">ACD0624</strain>
    </source>
</reference>
<proteinExistence type="predicted"/>
<feature type="compositionally biased region" description="Basic and acidic residues" evidence="1">
    <location>
        <begin position="197"/>
        <end position="207"/>
    </location>
</feature>
<comment type="caution">
    <text evidence="2">The sequence shown here is derived from an EMBL/GenBank/DDBJ whole genome shotgun (WGS) entry which is preliminary data.</text>
</comment>
<sequence length="207" mass="22802">MYGGGGPGFGGGGPGYGGPGPMAPAIIVQQQPPYQEPPKYAYFDRGNDDALPIMPSLEKSQRIEVTAKEEHEMAYMGRGNGQQQQEYGYVQPAGGVRYPSNGLQHPPPVRGYAQDGYNEQYQDPYSGRSGDARYQQETGVTHHGGNMYQESPGYHQEQQQWNGHPQNGGNNYGAGDHKTDPYQYQGSTQHQNPDYSSQRKQEAWTAV</sequence>
<organism evidence="2 3">
    <name type="scientific">Discina gigas</name>
    <dbReference type="NCBI Taxonomy" id="1032678"/>
    <lineage>
        <taxon>Eukaryota</taxon>
        <taxon>Fungi</taxon>
        <taxon>Dikarya</taxon>
        <taxon>Ascomycota</taxon>
        <taxon>Pezizomycotina</taxon>
        <taxon>Pezizomycetes</taxon>
        <taxon>Pezizales</taxon>
        <taxon>Discinaceae</taxon>
        <taxon>Discina</taxon>
    </lineage>
</organism>
<feature type="region of interest" description="Disordered" evidence="1">
    <location>
        <begin position="92"/>
        <end position="207"/>
    </location>
</feature>
<feature type="compositionally biased region" description="Polar residues" evidence="1">
    <location>
        <begin position="156"/>
        <end position="169"/>
    </location>
</feature>
<evidence type="ECO:0000313" key="3">
    <source>
        <dbReference type="Proteomes" id="UP001447188"/>
    </source>
</evidence>
<dbReference type="Proteomes" id="UP001447188">
    <property type="component" value="Unassembled WGS sequence"/>
</dbReference>
<dbReference type="EMBL" id="JBBBZM010000005">
    <property type="protein sequence ID" value="KAL0640218.1"/>
    <property type="molecule type" value="Genomic_DNA"/>
</dbReference>
<keyword evidence="3" id="KW-1185">Reference proteome</keyword>
<name>A0ABR3GWG8_9PEZI</name>
<evidence type="ECO:0000256" key="1">
    <source>
        <dbReference type="SAM" id="MobiDB-lite"/>
    </source>
</evidence>
<evidence type="ECO:0000313" key="2">
    <source>
        <dbReference type="EMBL" id="KAL0640218.1"/>
    </source>
</evidence>
<feature type="compositionally biased region" description="Polar residues" evidence="1">
    <location>
        <begin position="182"/>
        <end position="196"/>
    </location>
</feature>
<evidence type="ECO:0008006" key="4">
    <source>
        <dbReference type="Google" id="ProtNLM"/>
    </source>
</evidence>
<feature type="region of interest" description="Disordered" evidence="1">
    <location>
        <begin position="1"/>
        <end position="25"/>
    </location>
</feature>
<accession>A0ABR3GWG8</accession>
<gene>
    <name evidence="2" type="ORF">Q9L58_000776</name>
</gene>
<feature type="compositionally biased region" description="Gly residues" evidence="1">
    <location>
        <begin position="1"/>
        <end position="20"/>
    </location>
</feature>